<dbReference type="PROSITE" id="PS51485">
    <property type="entry name" value="PHYTOCYANIN"/>
    <property type="match status" value="1"/>
</dbReference>
<dbReference type="Pfam" id="PF00560">
    <property type="entry name" value="LRR_1"/>
    <property type="match status" value="1"/>
</dbReference>
<evidence type="ECO:0000256" key="2">
    <source>
        <dbReference type="ARBA" id="ARBA00004609"/>
    </source>
</evidence>
<dbReference type="FunFam" id="3.80.10.10:FF:000299">
    <property type="entry name" value="Piriformospora indica-insensitive protein 2"/>
    <property type="match status" value="1"/>
</dbReference>
<dbReference type="GO" id="GO:0051707">
    <property type="term" value="P:response to other organism"/>
    <property type="evidence" value="ECO:0007669"/>
    <property type="project" value="UniProtKB-ARBA"/>
</dbReference>
<dbReference type="PROSITE" id="PS51450">
    <property type="entry name" value="LRR"/>
    <property type="match status" value="1"/>
</dbReference>
<comment type="subcellular location">
    <subcellularLocation>
        <location evidence="2">Cell membrane</location>
        <topology evidence="2">Lipid-anchor</topology>
        <topology evidence="2">GPI-anchor</topology>
    </subcellularLocation>
    <subcellularLocation>
        <location evidence="1">Membrane</location>
        <topology evidence="1">Single-pass type I membrane protein</topology>
    </subcellularLocation>
</comment>
<dbReference type="Gene3D" id="2.60.40.420">
    <property type="entry name" value="Cupredoxins - blue copper proteins"/>
    <property type="match status" value="1"/>
</dbReference>
<comment type="caution">
    <text evidence="17">The sequence shown here is derived from an EMBL/GenBank/DDBJ whole genome shotgun (WGS) entry which is preliminary data.</text>
</comment>
<evidence type="ECO:0000256" key="15">
    <source>
        <dbReference type="ARBA" id="ARBA00035011"/>
    </source>
</evidence>
<dbReference type="GO" id="GO:0098552">
    <property type="term" value="C:side of membrane"/>
    <property type="evidence" value="ECO:0007669"/>
    <property type="project" value="UniProtKB-KW"/>
</dbReference>
<keyword evidence="6" id="KW-0812">Transmembrane</keyword>
<protein>
    <recommendedName>
        <fullName evidence="16">Phytocyanin domain-containing protein</fullName>
    </recommendedName>
</protein>
<sequence length="696" mass="77757">MHLSVRQDVISPLFMCIQLHAVLNGVSVSALSYALGWSKLQTCYCPMAIRFLSWKCHYVPCFLLLILSCLCKGQDSSLSPMKNKEKEVIYSVIQGFVGKWWNGSYLYPDPCGWTPMQGVSCELYDDGFWYVTTVNFRPVFDNSLICSYDAQFPQQLFNLKHLKVLSLSSCFLSPTQNPVKLPISNWDKFSHSLESLTFRSNPGLVGTIPSAIGTLRKLQSLVLLENGLTGELPLSIGNLVRLRQLVLAGNNLEGEVPANYGGLPQLLIFDASRNNISGVLPSTFGLLDSLLKLDLSNNELEGELPSELGKLKNLTLLDISHNKLRGGLFRIRTLKELVSLKHLVLSNNPIGGDLLGVKWENFQNIEALELSNIGLEGSVPESIAKMKRLRFLDLSNNNLSGSLSRNLENLPCLRAIRVNGNNLTGRLDFSEGFYMKMGMRFAAWNNENLCYIVKPTHQMPYGVKPCVQNITLSEGVSTVMISEGNFEDSFAVASLGSSGFYGLRWGFTVNGVLNVFLWNINSNMAISFKVSYPLFLCFIVLWGVSCSEFEVGGEHGWVVPKSKEQDQMYNEWASRNRFKVNDTLVFKYEKDSVMEVSEEEYEKCKASRPLFFSNNGETVFKFERPGLFYFMSGVSGHCNRGQKMIIKVLDLEAAPSPQSANQTAQKPHKSGVIPHMNSITASTFSVLSILLHQLYA</sequence>
<dbReference type="EMBL" id="JAYMYS010000006">
    <property type="protein sequence ID" value="KAK7388788.1"/>
    <property type="molecule type" value="Genomic_DNA"/>
</dbReference>
<dbReference type="AlphaFoldDB" id="A0AAN9S717"/>
<dbReference type="SUPFAM" id="SSF52058">
    <property type="entry name" value="L domain-like"/>
    <property type="match status" value="1"/>
</dbReference>
<dbReference type="PANTHER" id="PTHR27000:SF768">
    <property type="entry name" value="PIRIFORMOSPORA INDICA-INSENSITIVE PROTEIN 2-LIKE ISOFORM X1"/>
    <property type="match status" value="1"/>
</dbReference>
<evidence type="ECO:0000256" key="7">
    <source>
        <dbReference type="ARBA" id="ARBA00022729"/>
    </source>
</evidence>
<dbReference type="CDD" id="cd11019">
    <property type="entry name" value="OsENODL1_like"/>
    <property type="match status" value="1"/>
</dbReference>
<gene>
    <name evidence="17" type="ORF">VNO78_23615</name>
</gene>
<reference evidence="17 18" key="1">
    <citation type="submission" date="2024-01" db="EMBL/GenBank/DDBJ databases">
        <title>The genomes of 5 underutilized Papilionoideae crops provide insights into root nodulation and disease resistanc.</title>
        <authorList>
            <person name="Jiang F."/>
        </authorList>
    </citation>
    <scope>NUCLEOTIDE SEQUENCE [LARGE SCALE GENOMIC DNA]</scope>
    <source>
        <strain evidence="17">DUOXIRENSHENG_FW03</strain>
        <tissue evidence="17">Leaves</tissue>
    </source>
</reference>
<evidence type="ECO:0000256" key="6">
    <source>
        <dbReference type="ARBA" id="ARBA00022692"/>
    </source>
</evidence>
<dbReference type="InterPro" id="IPR003245">
    <property type="entry name" value="Phytocyanin_dom"/>
</dbReference>
<dbReference type="Pfam" id="PF13855">
    <property type="entry name" value="LRR_8"/>
    <property type="match status" value="1"/>
</dbReference>
<dbReference type="FunFam" id="3.80.10.10:FF:000269">
    <property type="entry name" value="Piriformospora indica-insensitive protein 2"/>
    <property type="match status" value="1"/>
</dbReference>
<dbReference type="Pfam" id="PF02298">
    <property type="entry name" value="Cu_bind_like"/>
    <property type="match status" value="1"/>
</dbReference>
<keyword evidence="10" id="KW-0472">Membrane</keyword>
<keyword evidence="9" id="KW-1133">Transmembrane helix</keyword>
<dbReference type="FunFam" id="3.80.10.10:FF:000375">
    <property type="entry name" value="Piriformospora indica-insensitive protein 2"/>
    <property type="match status" value="1"/>
</dbReference>
<evidence type="ECO:0000256" key="13">
    <source>
        <dbReference type="ARBA" id="ARBA00023180"/>
    </source>
</evidence>
<name>A0AAN9S717_PSOTE</name>
<evidence type="ECO:0000259" key="16">
    <source>
        <dbReference type="PROSITE" id="PS51485"/>
    </source>
</evidence>
<keyword evidence="4" id="KW-0433">Leucine-rich repeat</keyword>
<dbReference type="InterPro" id="IPR008972">
    <property type="entry name" value="Cupredoxin"/>
</dbReference>
<keyword evidence="11" id="KW-1015">Disulfide bond</keyword>
<keyword evidence="3" id="KW-1003">Cell membrane</keyword>
<keyword evidence="5" id="KW-0336">GPI-anchor</keyword>
<keyword evidence="7" id="KW-0732">Signal</keyword>
<dbReference type="InterPro" id="IPR032675">
    <property type="entry name" value="LRR_dom_sf"/>
</dbReference>
<evidence type="ECO:0000256" key="5">
    <source>
        <dbReference type="ARBA" id="ARBA00022622"/>
    </source>
</evidence>
<comment type="similarity">
    <text evidence="15">Belongs to the early nodulin-like (ENODL) family.</text>
</comment>
<evidence type="ECO:0000313" key="18">
    <source>
        <dbReference type="Proteomes" id="UP001386955"/>
    </source>
</evidence>
<evidence type="ECO:0000256" key="8">
    <source>
        <dbReference type="ARBA" id="ARBA00022737"/>
    </source>
</evidence>
<accession>A0AAN9S717</accession>
<evidence type="ECO:0000256" key="3">
    <source>
        <dbReference type="ARBA" id="ARBA00022475"/>
    </source>
</evidence>
<feature type="domain" description="Phytocyanin" evidence="16">
    <location>
        <begin position="547"/>
        <end position="650"/>
    </location>
</feature>
<keyword evidence="8" id="KW-0677">Repeat</keyword>
<evidence type="ECO:0000256" key="9">
    <source>
        <dbReference type="ARBA" id="ARBA00022989"/>
    </source>
</evidence>
<evidence type="ECO:0000256" key="4">
    <source>
        <dbReference type="ARBA" id="ARBA00022614"/>
    </source>
</evidence>
<evidence type="ECO:0000256" key="14">
    <source>
        <dbReference type="ARBA" id="ARBA00023288"/>
    </source>
</evidence>
<evidence type="ECO:0000256" key="12">
    <source>
        <dbReference type="ARBA" id="ARBA00023170"/>
    </source>
</evidence>
<organism evidence="17 18">
    <name type="scientific">Psophocarpus tetragonolobus</name>
    <name type="common">Winged bean</name>
    <name type="synonym">Dolichos tetragonolobus</name>
    <dbReference type="NCBI Taxonomy" id="3891"/>
    <lineage>
        <taxon>Eukaryota</taxon>
        <taxon>Viridiplantae</taxon>
        <taxon>Streptophyta</taxon>
        <taxon>Embryophyta</taxon>
        <taxon>Tracheophyta</taxon>
        <taxon>Spermatophyta</taxon>
        <taxon>Magnoliopsida</taxon>
        <taxon>eudicotyledons</taxon>
        <taxon>Gunneridae</taxon>
        <taxon>Pentapetalae</taxon>
        <taxon>rosids</taxon>
        <taxon>fabids</taxon>
        <taxon>Fabales</taxon>
        <taxon>Fabaceae</taxon>
        <taxon>Papilionoideae</taxon>
        <taxon>50 kb inversion clade</taxon>
        <taxon>NPAAA clade</taxon>
        <taxon>indigoferoid/millettioid clade</taxon>
        <taxon>Phaseoleae</taxon>
        <taxon>Psophocarpus</taxon>
    </lineage>
</organism>
<keyword evidence="12" id="KW-0675">Receptor</keyword>
<dbReference type="GO" id="GO:0009055">
    <property type="term" value="F:electron transfer activity"/>
    <property type="evidence" value="ECO:0007669"/>
    <property type="project" value="InterPro"/>
</dbReference>
<dbReference type="Gene3D" id="3.80.10.10">
    <property type="entry name" value="Ribonuclease Inhibitor"/>
    <property type="match status" value="3"/>
</dbReference>
<evidence type="ECO:0000256" key="1">
    <source>
        <dbReference type="ARBA" id="ARBA00004479"/>
    </source>
</evidence>
<keyword evidence="14" id="KW-0449">Lipoprotein</keyword>
<dbReference type="PANTHER" id="PTHR27000">
    <property type="entry name" value="LEUCINE-RICH REPEAT RECEPTOR-LIKE PROTEIN KINASE FAMILY PROTEIN-RELATED"/>
    <property type="match status" value="1"/>
</dbReference>
<dbReference type="InterPro" id="IPR001611">
    <property type="entry name" value="Leu-rich_rpt"/>
</dbReference>
<dbReference type="InterPro" id="IPR003591">
    <property type="entry name" value="Leu-rich_rpt_typical-subtyp"/>
</dbReference>
<evidence type="ECO:0000256" key="11">
    <source>
        <dbReference type="ARBA" id="ARBA00023157"/>
    </source>
</evidence>
<keyword evidence="13" id="KW-0325">Glycoprotein</keyword>
<dbReference type="SUPFAM" id="SSF49503">
    <property type="entry name" value="Cupredoxins"/>
    <property type="match status" value="1"/>
</dbReference>
<dbReference type="SMART" id="SM00369">
    <property type="entry name" value="LRR_TYP"/>
    <property type="match status" value="4"/>
</dbReference>
<dbReference type="PRINTS" id="PR00019">
    <property type="entry name" value="LEURICHRPT"/>
</dbReference>
<dbReference type="GO" id="GO:0005886">
    <property type="term" value="C:plasma membrane"/>
    <property type="evidence" value="ECO:0007669"/>
    <property type="project" value="UniProtKB-SubCell"/>
</dbReference>
<keyword evidence="18" id="KW-1185">Reference proteome</keyword>
<evidence type="ECO:0000256" key="10">
    <source>
        <dbReference type="ARBA" id="ARBA00023136"/>
    </source>
</evidence>
<proteinExistence type="inferred from homology"/>
<dbReference type="InterPro" id="IPR041846">
    <property type="entry name" value="ENL_dom"/>
</dbReference>
<dbReference type="FunFam" id="2.60.40.420:FF:000010">
    <property type="entry name" value="Early nodulin-like protein 1"/>
    <property type="match status" value="1"/>
</dbReference>
<evidence type="ECO:0000313" key="17">
    <source>
        <dbReference type="EMBL" id="KAK7388788.1"/>
    </source>
</evidence>
<dbReference type="Proteomes" id="UP001386955">
    <property type="component" value="Unassembled WGS sequence"/>
</dbReference>